<dbReference type="InParanoid" id="A0A0C3F7L1"/>
<dbReference type="STRING" id="765440.A0A0C3F7L1"/>
<dbReference type="SMART" id="SM00320">
    <property type="entry name" value="WD40"/>
    <property type="match status" value="9"/>
</dbReference>
<dbReference type="InterPro" id="IPR001680">
    <property type="entry name" value="WD40_rpt"/>
</dbReference>
<dbReference type="PROSITE" id="PS50082">
    <property type="entry name" value="WD_REPEATS_2"/>
    <property type="match status" value="9"/>
</dbReference>
<reference evidence="6" key="2">
    <citation type="submission" date="2015-01" db="EMBL/GenBank/DDBJ databases">
        <title>Evolutionary Origins and Diversification of the Mycorrhizal Mutualists.</title>
        <authorList>
            <consortium name="DOE Joint Genome Institute"/>
            <consortium name="Mycorrhizal Genomics Consortium"/>
            <person name="Kohler A."/>
            <person name="Kuo A."/>
            <person name="Nagy L.G."/>
            <person name="Floudas D."/>
            <person name="Copeland A."/>
            <person name="Barry K.W."/>
            <person name="Cichocki N."/>
            <person name="Veneault-Fourrey C."/>
            <person name="LaButti K."/>
            <person name="Lindquist E.A."/>
            <person name="Lipzen A."/>
            <person name="Lundell T."/>
            <person name="Morin E."/>
            <person name="Murat C."/>
            <person name="Riley R."/>
            <person name="Ohm R."/>
            <person name="Sun H."/>
            <person name="Tunlid A."/>
            <person name="Henrissat B."/>
            <person name="Grigoriev I.V."/>
            <person name="Hibbett D.S."/>
            <person name="Martin F."/>
        </authorList>
    </citation>
    <scope>NUCLEOTIDE SEQUENCE [LARGE SCALE GENOMIC DNA]</scope>
    <source>
        <strain evidence="6">F 1598</strain>
    </source>
</reference>
<evidence type="ECO:0000256" key="1">
    <source>
        <dbReference type="ARBA" id="ARBA00022574"/>
    </source>
</evidence>
<dbReference type="PROSITE" id="PS50294">
    <property type="entry name" value="WD_REPEATS_REGION"/>
    <property type="match status" value="9"/>
</dbReference>
<name>A0A0C3F7L1_PILCF</name>
<dbReference type="SUPFAM" id="SSF50978">
    <property type="entry name" value="WD40 repeat-like"/>
    <property type="match status" value="2"/>
</dbReference>
<feature type="non-terminal residue" evidence="5">
    <location>
        <position position="987"/>
    </location>
</feature>
<dbReference type="HOGENOM" id="CLU_000288_6_0_1"/>
<reference evidence="5 6" key="1">
    <citation type="submission" date="2014-04" db="EMBL/GenBank/DDBJ databases">
        <authorList>
            <consortium name="DOE Joint Genome Institute"/>
            <person name="Kuo A."/>
            <person name="Tarkka M."/>
            <person name="Buscot F."/>
            <person name="Kohler A."/>
            <person name="Nagy L.G."/>
            <person name="Floudas D."/>
            <person name="Copeland A."/>
            <person name="Barry K.W."/>
            <person name="Cichocki N."/>
            <person name="Veneault-Fourrey C."/>
            <person name="LaButti K."/>
            <person name="Lindquist E.A."/>
            <person name="Lipzen A."/>
            <person name="Lundell T."/>
            <person name="Morin E."/>
            <person name="Murat C."/>
            <person name="Sun H."/>
            <person name="Tunlid A."/>
            <person name="Henrissat B."/>
            <person name="Grigoriev I.V."/>
            <person name="Hibbett D.S."/>
            <person name="Martin F."/>
            <person name="Nordberg H.P."/>
            <person name="Cantor M.N."/>
            <person name="Hua S.X."/>
        </authorList>
    </citation>
    <scope>NUCLEOTIDE SEQUENCE [LARGE SCALE GENOMIC DNA]</scope>
    <source>
        <strain evidence="5 6">F 1598</strain>
    </source>
</reference>
<evidence type="ECO:0000313" key="6">
    <source>
        <dbReference type="Proteomes" id="UP000054166"/>
    </source>
</evidence>
<dbReference type="PANTHER" id="PTHR45333:SF1">
    <property type="entry name" value="CHROMOSOME UNDETERMINED SCAFFOLD_625, WHOLE GENOME SHOTGUN SEQUENCE"/>
    <property type="match status" value="1"/>
</dbReference>
<dbReference type="PRINTS" id="PR00320">
    <property type="entry name" value="GPROTEINBRPT"/>
</dbReference>
<organism evidence="5 6">
    <name type="scientific">Piloderma croceum (strain F 1598)</name>
    <dbReference type="NCBI Taxonomy" id="765440"/>
    <lineage>
        <taxon>Eukaryota</taxon>
        <taxon>Fungi</taxon>
        <taxon>Dikarya</taxon>
        <taxon>Basidiomycota</taxon>
        <taxon>Agaricomycotina</taxon>
        <taxon>Agaricomycetes</taxon>
        <taxon>Agaricomycetidae</taxon>
        <taxon>Atheliales</taxon>
        <taxon>Atheliaceae</taxon>
        <taxon>Piloderma</taxon>
    </lineage>
</organism>
<feature type="repeat" description="WD" evidence="3">
    <location>
        <begin position="753"/>
        <end position="794"/>
    </location>
</feature>
<keyword evidence="1 3" id="KW-0853">WD repeat</keyword>
<dbReference type="AlphaFoldDB" id="A0A0C3F7L1"/>
<dbReference type="Pfam" id="PF00400">
    <property type="entry name" value="WD40"/>
    <property type="match status" value="9"/>
</dbReference>
<dbReference type="Pfam" id="PF24883">
    <property type="entry name" value="NPHP3_N"/>
    <property type="match status" value="1"/>
</dbReference>
<dbReference type="InterPro" id="IPR036322">
    <property type="entry name" value="WD40_repeat_dom_sf"/>
</dbReference>
<dbReference type="SUPFAM" id="SSF52540">
    <property type="entry name" value="P-loop containing nucleoside triphosphate hydrolases"/>
    <property type="match status" value="1"/>
</dbReference>
<proteinExistence type="predicted"/>
<feature type="repeat" description="WD" evidence="3">
    <location>
        <begin position="669"/>
        <end position="710"/>
    </location>
</feature>
<dbReference type="EMBL" id="KN833041">
    <property type="protein sequence ID" value="KIM75856.1"/>
    <property type="molecule type" value="Genomic_DNA"/>
</dbReference>
<dbReference type="InterPro" id="IPR056884">
    <property type="entry name" value="NPHP3-like_N"/>
</dbReference>
<evidence type="ECO:0000259" key="4">
    <source>
        <dbReference type="Pfam" id="PF24883"/>
    </source>
</evidence>
<feature type="repeat" description="WD" evidence="3">
    <location>
        <begin position="921"/>
        <end position="962"/>
    </location>
</feature>
<dbReference type="InterPro" id="IPR019775">
    <property type="entry name" value="WD40_repeat_CS"/>
</dbReference>
<dbReference type="InterPro" id="IPR027417">
    <property type="entry name" value="P-loop_NTPase"/>
</dbReference>
<feature type="repeat" description="WD" evidence="3">
    <location>
        <begin position="963"/>
        <end position="987"/>
    </location>
</feature>
<feature type="repeat" description="WD" evidence="3">
    <location>
        <begin position="627"/>
        <end position="668"/>
    </location>
</feature>
<dbReference type="CDD" id="cd00200">
    <property type="entry name" value="WD40"/>
    <property type="match status" value="1"/>
</dbReference>
<gene>
    <name evidence="5" type="ORF">PILCRDRAFT_662423</name>
</gene>
<feature type="repeat" description="WD" evidence="3">
    <location>
        <begin position="795"/>
        <end position="836"/>
    </location>
</feature>
<evidence type="ECO:0000313" key="5">
    <source>
        <dbReference type="EMBL" id="KIM75856.1"/>
    </source>
</evidence>
<dbReference type="Gene3D" id="2.130.10.10">
    <property type="entry name" value="YVTN repeat-like/Quinoprotein amine dehydrogenase"/>
    <property type="match status" value="5"/>
</dbReference>
<evidence type="ECO:0000256" key="2">
    <source>
        <dbReference type="ARBA" id="ARBA00022737"/>
    </source>
</evidence>
<dbReference type="PROSITE" id="PS00678">
    <property type="entry name" value="WD_REPEATS_1"/>
    <property type="match status" value="8"/>
</dbReference>
<dbReference type="Proteomes" id="UP000054166">
    <property type="component" value="Unassembled WGS sequence"/>
</dbReference>
<feature type="repeat" description="WD" evidence="3">
    <location>
        <begin position="711"/>
        <end position="752"/>
    </location>
</feature>
<feature type="domain" description="Nephrocystin 3-like N-terminal" evidence="4">
    <location>
        <begin position="63"/>
        <end position="219"/>
    </location>
</feature>
<feature type="repeat" description="WD" evidence="3">
    <location>
        <begin position="837"/>
        <end position="878"/>
    </location>
</feature>
<sequence>MQSEMVGLPNPVIMIVVHYDWPANTDDPVSSLPRAEGARFNSSTRQDESGCLEQTRVDVLRDIDQWIMDDDKDAPWMFVLQGLAGTGKSTIAHTVCKKMTERGRLGASFFFSRNEASCSNPFLVFTTIAYQLAIQYPQFRNTLTKILKSDSDIVGLNLEMQLVKLMVEPIRAAADDIGSDPVVVVIDAVDECGNYRAQILSLLCALGPKLPVSLKLFVSLRPEHDLKTVFSSQDAHWGARSLILHDVDAFIVRDDIERFLRFRLSKVAATYPEIVNPCLWPSSEAISSLAEKSANLFIFAATVVKFVEDTNDDPRSQLNVVLRPTVNNGPSPYRQLDRLYQQVLEHALPENADDVIFERFRTVMGAVTLLYDTLTIFALGRLLQMEAVKIRVVLLRLSSVIVVVDYGDEIRLIHPSFRDFMMQRCPAGSRYFINPANHHRQLVLMCFKLMHDYLRKDICGIRDMWKLNVEVEDLDHRIAISIPAHLQYACCHWATHLSEAISAVNSVDDGVCDALMLFSSLHFLHWLEVLSLTGRLAEALPALRHAQIWASKTPQVSNELCDLLYDSERFTLEFFSPISLGALHVYYSALPFTPQSQLLRQVYHYELGCVKVLSGLPQAWNPWLFSMHGHSHWVHSVAFSPDGSCIASGSADNTIRIWDAKTGVHLATLKGHSISVYSVAFSPDGSHIASGSGDRTVQIWDAKTGVHLTTLIGHSDWVRSVAFSPGGSYIASGSYDKTVRIWDARTSVHLATLEGHSGYVYSVTFSPDGSWIASGSDDKTVRIWDAKTSLHLTTLKGHSFLVTSVAFSPDGSHIASGSGDRTVRIWDAKTGVHLATLEGHSFLVTSIAFSPDGSHIASGSGDKGVQIWDAKTRVHLATLEGHSDWVKSVAFSPDGSHITSASHDQTVRIWDAKTGVHLTTLKGDSYGETSVAFSPDGSCIASSSGDRNVCIWDTKTGVHLTTLMGHSDQVTSVEFSPDGSHLALGSW</sequence>
<dbReference type="Gene3D" id="3.40.50.300">
    <property type="entry name" value="P-loop containing nucleotide triphosphate hydrolases"/>
    <property type="match status" value="1"/>
</dbReference>
<dbReference type="InterPro" id="IPR015943">
    <property type="entry name" value="WD40/YVTN_repeat-like_dom_sf"/>
</dbReference>
<protein>
    <recommendedName>
        <fullName evidence="4">Nephrocystin 3-like N-terminal domain-containing protein</fullName>
    </recommendedName>
</protein>
<dbReference type="OrthoDB" id="163438at2759"/>
<keyword evidence="6" id="KW-1185">Reference proteome</keyword>
<keyword evidence="2" id="KW-0677">Repeat</keyword>
<feature type="repeat" description="WD" evidence="3">
    <location>
        <begin position="879"/>
        <end position="920"/>
    </location>
</feature>
<evidence type="ECO:0000256" key="3">
    <source>
        <dbReference type="PROSITE-ProRule" id="PRU00221"/>
    </source>
</evidence>
<dbReference type="PANTHER" id="PTHR45333">
    <property type="entry name" value="MEMBRANE PROTEIN-RELATED"/>
    <property type="match status" value="1"/>
</dbReference>
<dbReference type="InterPro" id="IPR020472">
    <property type="entry name" value="WD40_PAC1"/>
</dbReference>
<accession>A0A0C3F7L1</accession>